<dbReference type="InterPro" id="IPR015943">
    <property type="entry name" value="WD40/YVTN_repeat-like_dom_sf"/>
</dbReference>
<protein>
    <submittedName>
        <fullName evidence="4">Ycf48-like protein</fullName>
    </submittedName>
</protein>
<dbReference type="PROSITE" id="PS51257">
    <property type="entry name" value="PROKAR_LIPOPROTEIN"/>
    <property type="match status" value="1"/>
</dbReference>
<gene>
    <name evidence="4" type="primary">hcf136</name>
    <name evidence="4" type="ORF">FLACOL7796_02759</name>
</gene>
<dbReference type="PANTHER" id="PTHR47199:SF2">
    <property type="entry name" value="PHOTOSYSTEM II STABILITY_ASSEMBLY FACTOR HCF136, CHLOROPLASTIC"/>
    <property type="match status" value="1"/>
</dbReference>
<dbReference type="InterPro" id="IPR028203">
    <property type="entry name" value="PSII_CF48-like_dom"/>
</dbReference>
<evidence type="ECO:0000259" key="3">
    <source>
        <dbReference type="Pfam" id="PF14870"/>
    </source>
</evidence>
<dbReference type="Proteomes" id="UP000474567">
    <property type="component" value="Unassembled WGS sequence"/>
</dbReference>
<evidence type="ECO:0000313" key="4">
    <source>
        <dbReference type="EMBL" id="CAA9199513.1"/>
    </source>
</evidence>
<keyword evidence="5" id="KW-1185">Reference proteome</keyword>
<dbReference type="EMBL" id="CADCST010000091">
    <property type="protein sequence ID" value="CAA9199513.1"/>
    <property type="molecule type" value="Genomic_DNA"/>
</dbReference>
<dbReference type="SUPFAM" id="SSF110296">
    <property type="entry name" value="Oligoxyloglucan reducing end-specific cellobiohydrolase"/>
    <property type="match status" value="1"/>
</dbReference>
<dbReference type="RefSeq" id="WP_173966693.1">
    <property type="nucleotide sequence ID" value="NZ_CADCST010000091.1"/>
</dbReference>
<name>A0ABM8KKV2_9FLAO</name>
<dbReference type="Pfam" id="PF14870">
    <property type="entry name" value="PSII_BNR"/>
    <property type="match status" value="1"/>
</dbReference>
<evidence type="ECO:0000313" key="5">
    <source>
        <dbReference type="Proteomes" id="UP000474567"/>
    </source>
</evidence>
<accession>A0ABM8KKV2</accession>
<comment type="caution">
    <text evidence="4">The sequence shown here is derived from an EMBL/GenBank/DDBJ whole genome shotgun (WGS) entry which is preliminary data.</text>
</comment>
<sequence>MKSIFIKSLALIAGIISMISCTGSDSKIEAPLVYPNPYKVLEDLNTINENTTLKMLNRTTAISVGQLGYIITTTDQGVTWQKLDAKTTNNLNDISFTSEQSGWVVGNGAIIKKTRDQGATWTDKVPATLLATENVLAVNLFNENLGACTTATGKILITKDGGTTWVIKSAKATNEKDIVTALRAIYIKDATTFYIVGAAGVLLKTTNFGDTFTIIPTSQVTNVAAATFYRIAAPSQNVAYSCGSNGIVLKINLANDALTLINPPMTETMQGINFLTDNLGYVVGRFGLIFKTEDSGASWSRMKSGVSVTLTDVAYWNDSLGYVAGSKTILKTKQE</sequence>
<keyword evidence="1" id="KW-0602">Photosynthesis</keyword>
<reference evidence="4 5" key="1">
    <citation type="submission" date="2020-02" db="EMBL/GenBank/DDBJ databases">
        <authorList>
            <person name="Criscuolo A."/>
        </authorList>
    </citation>
    <scope>NUCLEOTIDE SEQUENCE [LARGE SCALE GENOMIC DNA]</scope>
    <source>
        <strain evidence="4">CECT7796</strain>
    </source>
</reference>
<keyword evidence="2" id="KW-0604">Photosystem II</keyword>
<evidence type="ECO:0000256" key="2">
    <source>
        <dbReference type="ARBA" id="ARBA00023276"/>
    </source>
</evidence>
<dbReference type="PANTHER" id="PTHR47199">
    <property type="entry name" value="PHOTOSYSTEM II STABILITY/ASSEMBLY FACTOR HCF136, CHLOROPLASTIC"/>
    <property type="match status" value="1"/>
</dbReference>
<evidence type="ECO:0000256" key="1">
    <source>
        <dbReference type="ARBA" id="ARBA00022531"/>
    </source>
</evidence>
<proteinExistence type="predicted"/>
<feature type="domain" description="Photosynthesis system II assembly factor Ycf48/Hcf136-like" evidence="3">
    <location>
        <begin position="78"/>
        <end position="166"/>
    </location>
</feature>
<dbReference type="Gene3D" id="2.130.10.10">
    <property type="entry name" value="YVTN repeat-like/Quinoprotein amine dehydrogenase"/>
    <property type="match status" value="1"/>
</dbReference>
<organism evidence="4 5">
    <name type="scientific">Flavobacterium collinsii</name>
    <dbReference type="NCBI Taxonomy" id="1114861"/>
    <lineage>
        <taxon>Bacteria</taxon>
        <taxon>Pseudomonadati</taxon>
        <taxon>Bacteroidota</taxon>
        <taxon>Flavobacteriia</taxon>
        <taxon>Flavobacteriales</taxon>
        <taxon>Flavobacteriaceae</taxon>
        <taxon>Flavobacterium</taxon>
    </lineage>
</organism>